<sequence>MLGNIYKAAILAAVIVILTGYDYNSESDHKARASQPAKMAVWLAYWDLESGEHDLAEMGSNLAQISYFGAYFDQDDRVFLPKEVSDKQRQIKKKRPAETYLTFVNDRRNCEGKTALKDTEVLGRVFSNKESMNAHINEIIALTLQGGFDGIEIDYERIWKDPEISQAFLKFVGKLYTEARKSNLRLRLVLEPSTPFSAIEFPKGPEYVVMCYNLYGLHSDPGPKANKEFIHKTLIRMKVLPGEISAAFSAGGCRWGDNGTKSFLTEDEAKNLAQAHNAAVRRDEESQCLVFEYKDGEISYQVWYADVMTLNHWIAIAKEHGVNNISLWRLGGNVDIYNIG</sequence>
<comment type="caution">
    <text evidence="2">The sequence shown here is derived from an EMBL/GenBank/DDBJ whole genome shotgun (WGS) entry which is preliminary data.</text>
</comment>
<feature type="domain" description="GH18" evidence="1">
    <location>
        <begin position="121"/>
        <end position="331"/>
    </location>
</feature>
<accession>A0A645AHY6</accession>
<proteinExistence type="predicted"/>
<protein>
    <recommendedName>
        <fullName evidence="1">GH18 domain-containing protein</fullName>
    </recommendedName>
</protein>
<name>A0A645AHY6_9ZZZZ</name>
<dbReference type="EMBL" id="VSSQ01014038">
    <property type="protein sequence ID" value="MPM52815.1"/>
    <property type="molecule type" value="Genomic_DNA"/>
</dbReference>
<dbReference type="Gene3D" id="3.20.20.80">
    <property type="entry name" value="Glycosidases"/>
    <property type="match status" value="1"/>
</dbReference>
<gene>
    <name evidence="2" type="ORF">SDC9_99578</name>
</gene>
<dbReference type="InterPro" id="IPR001223">
    <property type="entry name" value="Glyco_hydro18_cat"/>
</dbReference>
<dbReference type="InterPro" id="IPR017853">
    <property type="entry name" value="GH"/>
</dbReference>
<dbReference type="AlphaFoldDB" id="A0A645AHY6"/>
<dbReference type="GO" id="GO:0005975">
    <property type="term" value="P:carbohydrate metabolic process"/>
    <property type="evidence" value="ECO:0007669"/>
    <property type="project" value="InterPro"/>
</dbReference>
<dbReference type="Gene3D" id="3.10.50.10">
    <property type="match status" value="1"/>
</dbReference>
<evidence type="ECO:0000313" key="2">
    <source>
        <dbReference type="EMBL" id="MPM52815.1"/>
    </source>
</evidence>
<dbReference type="InterPro" id="IPR029070">
    <property type="entry name" value="Chitinase_insertion_sf"/>
</dbReference>
<organism evidence="2">
    <name type="scientific">bioreactor metagenome</name>
    <dbReference type="NCBI Taxonomy" id="1076179"/>
    <lineage>
        <taxon>unclassified sequences</taxon>
        <taxon>metagenomes</taxon>
        <taxon>ecological metagenomes</taxon>
    </lineage>
</organism>
<dbReference type="PANTHER" id="PTHR46066">
    <property type="entry name" value="CHITINASE DOMAIN-CONTAINING PROTEIN 1 FAMILY MEMBER"/>
    <property type="match status" value="1"/>
</dbReference>
<reference evidence="2" key="1">
    <citation type="submission" date="2019-08" db="EMBL/GenBank/DDBJ databases">
        <authorList>
            <person name="Kucharzyk K."/>
            <person name="Murdoch R.W."/>
            <person name="Higgins S."/>
            <person name="Loffler F."/>
        </authorList>
    </citation>
    <scope>NUCLEOTIDE SEQUENCE</scope>
</reference>
<dbReference type="Pfam" id="PF00704">
    <property type="entry name" value="Glyco_hydro_18"/>
    <property type="match status" value="1"/>
</dbReference>
<dbReference type="PANTHER" id="PTHR46066:SF2">
    <property type="entry name" value="CHITINASE DOMAIN-CONTAINING PROTEIN 1"/>
    <property type="match status" value="1"/>
</dbReference>
<dbReference type="SUPFAM" id="SSF51445">
    <property type="entry name" value="(Trans)glycosidases"/>
    <property type="match status" value="1"/>
</dbReference>
<evidence type="ECO:0000259" key="1">
    <source>
        <dbReference type="Pfam" id="PF00704"/>
    </source>
</evidence>